<proteinExistence type="predicted"/>
<comment type="caution">
    <text evidence="1">The sequence shown here is derived from an EMBL/GenBank/DDBJ whole genome shotgun (WGS) entry which is preliminary data.</text>
</comment>
<sequence>MLEKGCNTRVPYDTLKKELVDIHPTASSYDMRLEKAIHHANICMQDSFKYENKKLDKLHKPPDFKVGDLVLVSALNFDNIKGPKKLKDYFAGPFMIKALHGPNSVKLEKTGELMNKHPTFPVILIKPYSSSDKELLKSLF</sequence>
<accession>A0A9Q3DS65</accession>
<evidence type="ECO:0000313" key="1">
    <source>
        <dbReference type="EMBL" id="MBW0505641.1"/>
    </source>
</evidence>
<dbReference type="OrthoDB" id="3929326at2759"/>
<organism evidence="1 2">
    <name type="scientific">Austropuccinia psidii MF-1</name>
    <dbReference type="NCBI Taxonomy" id="1389203"/>
    <lineage>
        <taxon>Eukaryota</taxon>
        <taxon>Fungi</taxon>
        <taxon>Dikarya</taxon>
        <taxon>Basidiomycota</taxon>
        <taxon>Pucciniomycotina</taxon>
        <taxon>Pucciniomycetes</taxon>
        <taxon>Pucciniales</taxon>
        <taxon>Sphaerophragmiaceae</taxon>
        <taxon>Austropuccinia</taxon>
    </lineage>
</organism>
<keyword evidence="2" id="KW-1185">Reference proteome</keyword>
<reference evidence="1" key="1">
    <citation type="submission" date="2021-03" db="EMBL/GenBank/DDBJ databases">
        <title>Draft genome sequence of rust myrtle Austropuccinia psidii MF-1, a brazilian biotype.</title>
        <authorList>
            <person name="Quecine M.C."/>
            <person name="Pachon D.M.R."/>
            <person name="Bonatelli M.L."/>
            <person name="Correr F.H."/>
            <person name="Franceschini L.M."/>
            <person name="Leite T.F."/>
            <person name="Margarido G.R.A."/>
            <person name="Almeida C.A."/>
            <person name="Ferrarezi J.A."/>
            <person name="Labate C.A."/>
        </authorList>
    </citation>
    <scope>NUCLEOTIDE SEQUENCE</scope>
    <source>
        <strain evidence="1">MF-1</strain>
    </source>
</reference>
<protein>
    <submittedName>
        <fullName evidence="1">Uncharacterized protein</fullName>
    </submittedName>
</protein>
<evidence type="ECO:0000313" key="2">
    <source>
        <dbReference type="Proteomes" id="UP000765509"/>
    </source>
</evidence>
<dbReference type="AlphaFoldDB" id="A0A9Q3DS65"/>
<dbReference type="EMBL" id="AVOT02018613">
    <property type="protein sequence ID" value="MBW0505641.1"/>
    <property type="molecule type" value="Genomic_DNA"/>
</dbReference>
<name>A0A9Q3DS65_9BASI</name>
<dbReference type="Proteomes" id="UP000765509">
    <property type="component" value="Unassembled WGS sequence"/>
</dbReference>
<gene>
    <name evidence="1" type="ORF">O181_045356</name>
</gene>